<reference evidence="7 8" key="1">
    <citation type="journal article" date="2012" name="Genome Biol.">
        <title>Sequencing three crocodilian genomes to illuminate the evolution of archosaurs and amniotes.</title>
        <authorList>
            <person name="St John J.A."/>
            <person name="Braun E.L."/>
            <person name="Isberg S.R."/>
            <person name="Miles L.G."/>
            <person name="Chong A.Y."/>
            <person name="Gongora J."/>
            <person name="Dalzell P."/>
            <person name="Moran C."/>
            <person name="Bed'hom B."/>
            <person name="Abzhanov A."/>
            <person name="Burgess S.C."/>
            <person name="Cooksey A.M."/>
            <person name="Castoe T.A."/>
            <person name="Crawford N.G."/>
            <person name="Densmore L.D."/>
            <person name="Drew J.C."/>
            <person name="Edwards S.V."/>
            <person name="Faircloth B.C."/>
            <person name="Fujita M.K."/>
            <person name="Greenwold M.J."/>
            <person name="Hoffmann F.G."/>
            <person name="Howard J.M."/>
            <person name="Iguchi T."/>
            <person name="Janes D.E."/>
            <person name="Khan S.Y."/>
            <person name="Kohno S."/>
            <person name="de Koning A.J."/>
            <person name="Lance S.L."/>
            <person name="McCarthy F.M."/>
            <person name="McCormack J.E."/>
            <person name="Merchant M.E."/>
            <person name="Peterson D.G."/>
            <person name="Pollock D.D."/>
            <person name="Pourmand N."/>
            <person name="Raney B.J."/>
            <person name="Roessler K.A."/>
            <person name="Sanford J.R."/>
            <person name="Sawyer R.H."/>
            <person name="Schmidt C.J."/>
            <person name="Triplett E.W."/>
            <person name="Tuberville T.D."/>
            <person name="Venegas-Anaya M."/>
            <person name="Howard J.T."/>
            <person name="Jarvis E.D."/>
            <person name="Guillette L.J.Jr."/>
            <person name="Glenn T.C."/>
            <person name="Green R.E."/>
            <person name="Ray D.A."/>
        </authorList>
    </citation>
    <scope>NUCLEOTIDE SEQUENCE [LARGE SCALE GENOMIC DNA]</scope>
    <source>
        <strain evidence="7">KSC_2009_1</strain>
    </source>
</reference>
<keyword evidence="2" id="KW-0378">Hydrolase</keyword>
<accession>A0A151N794</accession>
<dbReference type="FunFam" id="3.40.50.1820:FF:000011">
    <property type="entry name" value="Carboxylic ester hydrolase"/>
    <property type="match status" value="1"/>
</dbReference>
<dbReference type="Pfam" id="PF04194">
    <property type="entry name" value="PDCD2_C"/>
    <property type="match status" value="1"/>
</dbReference>
<dbReference type="EMBL" id="AKHW03003905">
    <property type="protein sequence ID" value="KYO32631.1"/>
    <property type="molecule type" value="Genomic_DNA"/>
</dbReference>
<feature type="chain" id="PRO_5007585803" evidence="4">
    <location>
        <begin position="26"/>
        <end position="836"/>
    </location>
</feature>
<dbReference type="InterPro" id="IPR019826">
    <property type="entry name" value="Carboxylesterase_B_AS"/>
</dbReference>
<dbReference type="InterPro" id="IPR007320">
    <property type="entry name" value="PDCD2_C"/>
</dbReference>
<dbReference type="Gene3D" id="3.40.50.1820">
    <property type="entry name" value="alpha/beta hydrolase"/>
    <property type="match status" value="1"/>
</dbReference>
<feature type="signal peptide" evidence="4">
    <location>
        <begin position="1"/>
        <end position="25"/>
    </location>
</feature>
<dbReference type="Proteomes" id="UP000050525">
    <property type="component" value="Unassembled WGS sequence"/>
</dbReference>
<dbReference type="ESTHER" id="allmi-a0a151n794">
    <property type="family name" value="Carb_B_Chordata"/>
</dbReference>
<evidence type="ECO:0000313" key="8">
    <source>
        <dbReference type="Proteomes" id="UP000050525"/>
    </source>
</evidence>
<dbReference type="PANTHER" id="PTHR11559">
    <property type="entry name" value="CARBOXYLESTERASE"/>
    <property type="match status" value="1"/>
</dbReference>
<evidence type="ECO:0000256" key="4">
    <source>
        <dbReference type="SAM" id="SignalP"/>
    </source>
</evidence>
<dbReference type="InterPro" id="IPR029058">
    <property type="entry name" value="AB_hydrolase_fold"/>
</dbReference>
<evidence type="ECO:0000256" key="3">
    <source>
        <dbReference type="ARBA" id="ARBA00023157"/>
    </source>
</evidence>
<keyword evidence="3" id="KW-1015">Disulfide bond</keyword>
<dbReference type="PROSITE" id="PS00122">
    <property type="entry name" value="CARBOXYLESTERASE_B_1"/>
    <property type="match status" value="1"/>
</dbReference>
<dbReference type="PROSITE" id="PS51257">
    <property type="entry name" value="PROKAR_LIPOPROTEIN"/>
    <property type="match status" value="1"/>
</dbReference>
<protein>
    <submittedName>
        <fullName evidence="7">Liver carboxylesterase 1</fullName>
    </submittedName>
</protein>
<gene>
    <name evidence="7" type="primary">CES1</name>
    <name evidence="7" type="ORF">Y1Q_0007810</name>
</gene>
<evidence type="ECO:0000256" key="2">
    <source>
        <dbReference type="ARBA" id="ARBA00022801"/>
    </source>
</evidence>
<dbReference type="CDD" id="cd00312">
    <property type="entry name" value="Esterase_lipase"/>
    <property type="match status" value="1"/>
</dbReference>
<feature type="domain" description="Carboxylesterase type B" evidence="5">
    <location>
        <begin position="30"/>
        <end position="558"/>
    </location>
</feature>
<evidence type="ECO:0000259" key="5">
    <source>
        <dbReference type="Pfam" id="PF00135"/>
    </source>
</evidence>
<dbReference type="SUPFAM" id="SSF53474">
    <property type="entry name" value="alpha/beta-Hydrolases"/>
    <property type="match status" value="1"/>
</dbReference>
<evidence type="ECO:0000313" key="7">
    <source>
        <dbReference type="EMBL" id="KYO32631.1"/>
    </source>
</evidence>
<evidence type="ECO:0000259" key="6">
    <source>
        <dbReference type="Pfam" id="PF04194"/>
    </source>
</evidence>
<dbReference type="SMR" id="A0A151N794"/>
<keyword evidence="8" id="KW-1185">Reference proteome</keyword>
<dbReference type="AlphaFoldDB" id="A0A151N794"/>
<sequence length="836" mass="92801">MSGGKNALLLSLVLTACFTALTANGQCVTQPEVDTKYGKLRGKQIQVGVEAGARKCVSVFLGIPFAKPPIGPLRFSPPQRPEPWQGVRDATSYPPMCLQDKEAGQLLSDTFTNRKEKVSLQMSEDCLYLNMYVPADSRKQEKLPVLVWLPGGGFVLGAASTYDGSAIAAFENVMFVTLQYRLGVLGFFTTGDEHARGNWGYLDQVAALIWIQENIAFFGGDPGSVTIFGESAGGASASALVLSPLAKGLFHKAISESGVAYSLLFTDRPREQTNRIARVSGCESPSSAKIVQCLREKSVKEIIKITLDLNFTTLYLSNASSPESKEHPVFIYTVVDGVFFPKSPKKILANKIMNKVPHIIGLNNDELGFMLPALLKFPPYVDGLDKETAIRVIKGLQSITKLPHKLVNRVFNEYVQNPKDQIQVRDGMLDLLEDVTFLVPSIVTARYHRDAGNPVYFYQFCHRPSEDALIKPPFVKADHGSELGYVLGKPFLAGGATEDEIKLSRTMMKYWANFAHYGTPNGHGLVKWPAYGKNEQYLVIDLQQKVAKKLKEDKVAFWTKLLPVMMPHSQNKHTGCECAPRARPAPQEQQERLAARDWCDEADDWGACDEFEPPELNHSGLLGVNEASNSCLPKEAECASQLQRLSLAEADPFCIHLPAGEERVMSSSAPTFKPYYIAVVDEEDYTGYVDTDHAHKLLKEYQQREGINLEELMSESFAGEGDREKYEKSKLRSRDQVFHKFMKRISACPEQILRYSWGGEPLFITCPPSDISRGVPACSNCGSNRVFEFQLMPALVSMLESDADLSIEFGTVLVYTCERSCWSLAPFSGKDILSRI</sequence>
<dbReference type="Pfam" id="PF00135">
    <property type="entry name" value="COesterase"/>
    <property type="match status" value="1"/>
</dbReference>
<dbReference type="InterPro" id="IPR050309">
    <property type="entry name" value="Type-B_Carboxylest/Lipase"/>
</dbReference>
<dbReference type="STRING" id="8496.A0A151N794"/>
<comment type="similarity">
    <text evidence="1">Belongs to the type-B carboxylesterase/lipase family.</text>
</comment>
<name>A0A151N794_ALLMI</name>
<keyword evidence="4" id="KW-0732">Signal</keyword>
<comment type="caution">
    <text evidence="7">The sequence shown here is derived from an EMBL/GenBank/DDBJ whole genome shotgun (WGS) entry which is preliminary data.</text>
</comment>
<evidence type="ECO:0000256" key="1">
    <source>
        <dbReference type="ARBA" id="ARBA00005964"/>
    </source>
</evidence>
<dbReference type="GO" id="GO:0016787">
    <property type="term" value="F:hydrolase activity"/>
    <property type="evidence" value="ECO:0007669"/>
    <property type="project" value="UniProtKB-KW"/>
</dbReference>
<organism evidence="7 8">
    <name type="scientific">Alligator mississippiensis</name>
    <name type="common">American alligator</name>
    <dbReference type="NCBI Taxonomy" id="8496"/>
    <lineage>
        <taxon>Eukaryota</taxon>
        <taxon>Metazoa</taxon>
        <taxon>Chordata</taxon>
        <taxon>Craniata</taxon>
        <taxon>Vertebrata</taxon>
        <taxon>Euteleostomi</taxon>
        <taxon>Archelosauria</taxon>
        <taxon>Archosauria</taxon>
        <taxon>Crocodylia</taxon>
        <taxon>Alligatoridae</taxon>
        <taxon>Alligatorinae</taxon>
        <taxon>Alligator</taxon>
    </lineage>
</organism>
<dbReference type="eggNOG" id="KOG1516">
    <property type="taxonomic scope" value="Eukaryota"/>
</dbReference>
<feature type="domain" description="Programmed cell death protein 2 C-terminal" evidence="6">
    <location>
        <begin position="735"/>
        <end position="822"/>
    </location>
</feature>
<dbReference type="InterPro" id="IPR002018">
    <property type="entry name" value="CarbesteraseB"/>
</dbReference>
<proteinExistence type="inferred from homology"/>
<dbReference type="GO" id="GO:0005737">
    <property type="term" value="C:cytoplasm"/>
    <property type="evidence" value="ECO:0007669"/>
    <property type="project" value="InterPro"/>
</dbReference>